<evidence type="ECO:0000313" key="7">
    <source>
        <dbReference type="Proteomes" id="UP000494256"/>
    </source>
</evidence>
<feature type="transmembrane region" description="Helical" evidence="5">
    <location>
        <begin position="88"/>
        <end position="118"/>
    </location>
</feature>
<dbReference type="GO" id="GO:0030322">
    <property type="term" value="P:stabilization of membrane potential"/>
    <property type="evidence" value="ECO:0007669"/>
    <property type="project" value="TreeGrafter"/>
</dbReference>
<dbReference type="GO" id="GO:0015271">
    <property type="term" value="F:outward rectifier potassium channel activity"/>
    <property type="evidence" value="ECO:0007669"/>
    <property type="project" value="TreeGrafter"/>
</dbReference>
<feature type="transmembrane region" description="Helical" evidence="5">
    <location>
        <begin position="54"/>
        <end position="76"/>
    </location>
</feature>
<name>A0A8S0Z4P5_ARCPL</name>
<reference evidence="6 7" key="1">
    <citation type="submission" date="2020-04" db="EMBL/GenBank/DDBJ databases">
        <authorList>
            <person name="Wallbank WR R."/>
            <person name="Pardo Diaz C."/>
            <person name="Kozak K."/>
            <person name="Martin S."/>
            <person name="Jiggins C."/>
            <person name="Moest M."/>
            <person name="Warren A I."/>
            <person name="Byers J.R.P. K."/>
            <person name="Montejo-Kovacevich G."/>
            <person name="Yen C E."/>
        </authorList>
    </citation>
    <scope>NUCLEOTIDE SEQUENCE [LARGE SCALE GENOMIC DNA]</scope>
</reference>
<organism evidence="6 7">
    <name type="scientific">Arctia plantaginis</name>
    <name type="common">Wood tiger moth</name>
    <name type="synonym">Phalaena plantaginis</name>
    <dbReference type="NCBI Taxonomy" id="874455"/>
    <lineage>
        <taxon>Eukaryota</taxon>
        <taxon>Metazoa</taxon>
        <taxon>Ecdysozoa</taxon>
        <taxon>Arthropoda</taxon>
        <taxon>Hexapoda</taxon>
        <taxon>Insecta</taxon>
        <taxon>Pterygota</taxon>
        <taxon>Neoptera</taxon>
        <taxon>Endopterygota</taxon>
        <taxon>Lepidoptera</taxon>
        <taxon>Glossata</taxon>
        <taxon>Ditrysia</taxon>
        <taxon>Noctuoidea</taxon>
        <taxon>Erebidae</taxon>
        <taxon>Arctiinae</taxon>
        <taxon>Arctia</taxon>
    </lineage>
</organism>
<evidence type="ECO:0000256" key="2">
    <source>
        <dbReference type="ARBA" id="ARBA00022692"/>
    </source>
</evidence>
<feature type="transmembrane region" description="Helical" evidence="5">
    <location>
        <begin position="225"/>
        <end position="245"/>
    </location>
</feature>
<keyword evidence="3 5" id="KW-1133">Transmembrane helix</keyword>
<dbReference type="Proteomes" id="UP000494256">
    <property type="component" value="Unassembled WGS sequence"/>
</dbReference>
<protein>
    <recommendedName>
        <fullName evidence="8">Potassium channel domain-containing protein</fullName>
    </recommendedName>
</protein>
<accession>A0A8S0Z4P5</accession>
<dbReference type="InterPro" id="IPR003280">
    <property type="entry name" value="2pore_dom_K_chnl"/>
</dbReference>
<keyword evidence="2 5" id="KW-0812">Transmembrane</keyword>
<feature type="transmembrane region" description="Helical" evidence="5">
    <location>
        <begin position="173"/>
        <end position="195"/>
    </location>
</feature>
<dbReference type="GO" id="GO:0005886">
    <property type="term" value="C:plasma membrane"/>
    <property type="evidence" value="ECO:0007669"/>
    <property type="project" value="TreeGrafter"/>
</dbReference>
<gene>
    <name evidence="6" type="ORF">APLA_LOCUS2194</name>
</gene>
<evidence type="ECO:0000256" key="3">
    <source>
        <dbReference type="ARBA" id="ARBA00022989"/>
    </source>
</evidence>
<evidence type="ECO:0000256" key="4">
    <source>
        <dbReference type="ARBA" id="ARBA00023136"/>
    </source>
</evidence>
<evidence type="ECO:0000256" key="1">
    <source>
        <dbReference type="ARBA" id="ARBA00004141"/>
    </source>
</evidence>
<dbReference type="EMBL" id="CADEBD010000226">
    <property type="protein sequence ID" value="CAB3225392.1"/>
    <property type="molecule type" value="Genomic_DNA"/>
</dbReference>
<dbReference type="SUPFAM" id="SSF81324">
    <property type="entry name" value="Voltage-gated potassium channels"/>
    <property type="match status" value="1"/>
</dbReference>
<evidence type="ECO:0000313" key="6">
    <source>
        <dbReference type="EMBL" id="CAB3225392.1"/>
    </source>
</evidence>
<dbReference type="AlphaFoldDB" id="A0A8S0Z4P5"/>
<dbReference type="Gene3D" id="1.10.287.70">
    <property type="match status" value="1"/>
</dbReference>
<dbReference type="PANTHER" id="PTHR11003">
    <property type="entry name" value="POTASSIUM CHANNEL, SUBFAMILY K"/>
    <property type="match status" value="1"/>
</dbReference>
<evidence type="ECO:0000256" key="5">
    <source>
        <dbReference type="SAM" id="Phobius"/>
    </source>
</evidence>
<keyword evidence="4 5" id="KW-0472">Membrane</keyword>
<proteinExistence type="predicted"/>
<comment type="subcellular location">
    <subcellularLocation>
        <location evidence="1">Membrane</location>
        <topology evidence="1">Multi-pass membrane protein</topology>
    </subcellularLocation>
</comment>
<comment type="caution">
    <text evidence="6">The sequence shown here is derived from an EMBL/GenBank/DDBJ whole genome shotgun (WGS) entry which is preliminary data.</text>
</comment>
<dbReference type="OrthoDB" id="2110451at2759"/>
<evidence type="ECO:0008006" key="8">
    <source>
        <dbReference type="Google" id="ProtNLM"/>
    </source>
</evidence>
<dbReference type="GO" id="GO:0022841">
    <property type="term" value="F:potassium ion leak channel activity"/>
    <property type="evidence" value="ECO:0007669"/>
    <property type="project" value="TreeGrafter"/>
</dbReference>
<sequence length="267" mass="29882">MPQMCLSLLLQLVKHIIAPLSHRWKAAIEKRIKEVSQMTLAAVLRGARLQPGQYWNLSGTFLFTIYVMTALAGFGAPVPRTIEGRSAVLVYAGLAIPVHLYLMMNAGMCIVVHAQAYVKQLSRRLRNHRTFTGGKSNLDNESPNCSRHSKVLKAPSRCCFGLKIMRCLSVLKACHCVPLAAVVYYLTGACVFGKLEDHEILKSLMFPLEFTTSGGLDHQPGHLRILYAFYVEGAMMLLACAVVTFRRYSTPNILWASQKYRLFTTEE</sequence>
<dbReference type="PANTHER" id="PTHR11003:SF87">
    <property type="entry name" value="POTASSIUM CHANNEL DOMAIN-CONTAINING PROTEIN"/>
    <property type="match status" value="1"/>
</dbReference>